<dbReference type="Proteomes" id="UP000001514">
    <property type="component" value="Unassembled WGS sequence"/>
</dbReference>
<dbReference type="Gramene" id="EFJ15585">
    <property type="protein sequence ID" value="EFJ15585"/>
    <property type="gene ID" value="SELMODRAFT_422614"/>
</dbReference>
<gene>
    <name evidence="1" type="ORF">SELMODRAFT_422614</name>
</gene>
<name>D8SJ01_SELML</name>
<keyword evidence="2" id="KW-1185">Reference proteome</keyword>
<dbReference type="EMBL" id="GL377622">
    <property type="protein sequence ID" value="EFJ15585.1"/>
    <property type="molecule type" value="Genomic_DNA"/>
</dbReference>
<evidence type="ECO:0000313" key="2">
    <source>
        <dbReference type="Proteomes" id="UP000001514"/>
    </source>
</evidence>
<dbReference type="HOGENOM" id="CLU_1629877_0_0_1"/>
<evidence type="ECO:0000313" key="1">
    <source>
        <dbReference type="EMBL" id="EFJ15585.1"/>
    </source>
</evidence>
<organism evidence="2">
    <name type="scientific">Selaginella moellendorffii</name>
    <name type="common">Spikemoss</name>
    <dbReference type="NCBI Taxonomy" id="88036"/>
    <lineage>
        <taxon>Eukaryota</taxon>
        <taxon>Viridiplantae</taxon>
        <taxon>Streptophyta</taxon>
        <taxon>Embryophyta</taxon>
        <taxon>Tracheophyta</taxon>
        <taxon>Lycopodiopsida</taxon>
        <taxon>Selaginellales</taxon>
        <taxon>Selaginellaceae</taxon>
        <taxon>Selaginella</taxon>
    </lineage>
</organism>
<reference evidence="1 2" key="1">
    <citation type="journal article" date="2011" name="Science">
        <title>The Selaginella genome identifies genetic changes associated with the evolution of vascular plants.</title>
        <authorList>
            <person name="Banks J.A."/>
            <person name="Nishiyama T."/>
            <person name="Hasebe M."/>
            <person name="Bowman J.L."/>
            <person name="Gribskov M."/>
            <person name="dePamphilis C."/>
            <person name="Albert V.A."/>
            <person name="Aono N."/>
            <person name="Aoyama T."/>
            <person name="Ambrose B.A."/>
            <person name="Ashton N.W."/>
            <person name="Axtell M.J."/>
            <person name="Barker E."/>
            <person name="Barker M.S."/>
            <person name="Bennetzen J.L."/>
            <person name="Bonawitz N.D."/>
            <person name="Chapple C."/>
            <person name="Cheng C."/>
            <person name="Correa L.G."/>
            <person name="Dacre M."/>
            <person name="DeBarry J."/>
            <person name="Dreyer I."/>
            <person name="Elias M."/>
            <person name="Engstrom E.M."/>
            <person name="Estelle M."/>
            <person name="Feng L."/>
            <person name="Finet C."/>
            <person name="Floyd S.K."/>
            <person name="Frommer W.B."/>
            <person name="Fujita T."/>
            <person name="Gramzow L."/>
            <person name="Gutensohn M."/>
            <person name="Harholt J."/>
            <person name="Hattori M."/>
            <person name="Heyl A."/>
            <person name="Hirai T."/>
            <person name="Hiwatashi Y."/>
            <person name="Ishikawa M."/>
            <person name="Iwata M."/>
            <person name="Karol K.G."/>
            <person name="Koehler B."/>
            <person name="Kolukisaoglu U."/>
            <person name="Kubo M."/>
            <person name="Kurata T."/>
            <person name="Lalonde S."/>
            <person name="Li K."/>
            <person name="Li Y."/>
            <person name="Litt A."/>
            <person name="Lyons E."/>
            <person name="Manning G."/>
            <person name="Maruyama T."/>
            <person name="Michael T.P."/>
            <person name="Mikami K."/>
            <person name="Miyazaki S."/>
            <person name="Morinaga S."/>
            <person name="Murata T."/>
            <person name="Mueller-Roeber B."/>
            <person name="Nelson D.R."/>
            <person name="Obara M."/>
            <person name="Oguri Y."/>
            <person name="Olmstead R.G."/>
            <person name="Onodera N."/>
            <person name="Petersen B.L."/>
            <person name="Pils B."/>
            <person name="Prigge M."/>
            <person name="Rensing S.A."/>
            <person name="Riano-Pachon D.M."/>
            <person name="Roberts A.W."/>
            <person name="Sato Y."/>
            <person name="Scheller H.V."/>
            <person name="Schulz B."/>
            <person name="Schulz C."/>
            <person name="Shakirov E.V."/>
            <person name="Shibagaki N."/>
            <person name="Shinohara N."/>
            <person name="Shippen D.E."/>
            <person name="Soerensen I."/>
            <person name="Sotooka R."/>
            <person name="Sugimoto N."/>
            <person name="Sugita M."/>
            <person name="Sumikawa N."/>
            <person name="Tanurdzic M."/>
            <person name="Theissen G."/>
            <person name="Ulvskov P."/>
            <person name="Wakazuki S."/>
            <person name="Weng J.K."/>
            <person name="Willats W.W."/>
            <person name="Wipf D."/>
            <person name="Wolf P.G."/>
            <person name="Yang L."/>
            <person name="Zimmer A.D."/>
            <person name="Zhu Q."/>
            <person name="Mitros T."/>
            <person name="Hellsten U."/>
            <person name="Loque D."/>
            <person name="Otillar R."/>
            <person name="Salamov A."/>
            <person name="Schmutz J."/>
            <person name="Shapiro H."/>
            <person name="Lindquist E."/>
            <person name="Lucas S."/>
            <person name="Rokhsar D."/>
            <person name="Grigoriev I.V."/>
        </authorList>
    </citation>
    <scope>NUCLEOTIDE SEQUENCE [LARGE SCALE GENOMIC DNA]</scope>
</reference>
<sequence length="163" mass="17884">MAKRPGQVIKFEAHVSGSSDNFISPAKYVRQQGVTTTETSQYKIEGAATALQEWNQQLCVDISDSLCVKKDFYLADLHRYDLMLGLTFNPDVNWKTKEVFHRESGTLLLKAKLTLLVGPVLVSLEVFPHSLAGLSSLIAAGGVCSPVSCAKFGVRCRMYALPC</sequence>
<protein>
    <submittedName>
        <fullName evidence="1">Uncharacterized protein</fullName>
    </submittedName>
</protein>
<dbReference type="KEGG" id="smo:SELMODRAFT_422614"/>
<proteinExistence type="predicted"/>
<dbReference type="AlphaFoldDB" id="D8SJ01"/>
<accession>D8SJ01</accession>
<dbReference type="InParanoid" id="D8SJ01"/>